<dbReference type="Proteomes" id="UP001549122">
    <property type="component" value="Unassembled WGS sequence"/>
</dbReference>
<keyword evidence="2" id="KW-1185">Reference proteome</keyword>
<comment type="caution">
    <text evidence="1">The sequence shown here is derived from an EMBL/GenBank/DDBJ whole genome shotgun (WGS) entry which is preliminary data.</text>
</comment>
<proteinExistence type="predicted"/>
<name>A0ABV2FKQ3_9STRE</name>
<organism evidence="1 2">
    <name type="scientific">Streptococcus rupicaprae</name>
    <dbReference type="NCBI Taxonomy" id="759619"/>
    <lineage>
        <taxon>Bacteria</taxon>
        <taxon>Bacillati</taxon>
        <taxon>Bacillota</taxon>
        <taxon>Bacilli</taxon>
        <taxon>Lactobacillales</taxon>
        <taxon>Streptococcaceae</taxon>
        <taxon>Streptococcus</taxon>
    </lineage>
</organism>
<evidence type="ECO:0000313" key="1">
    <source>
        <dbReference type="EMBL" id="MET3559140.1"/>
    </source>
</evidence>
<reference evidence="1 2" key="1">
    <citation type="submission" date="2024-06" db="EMBL/GenBank/DDBJ databases">
        <title>Genomic Encyclopedia of Type Strains, Phase IV (KMG-IV): sequencing the most valuable type-strain genomes for metagenomic binning, comparative biology and taxonomic classification.</title>
        <authorList>
            <person name="Goeker M."/>
        </authorList>
    </citation>
    <scope>NUCLEOTIDE SEQUENCE [LARGE SCALE GENOMIC DNA]</scope>
    <source>
        <strain evidence="1 2">DSM 28303</strain>
    </source>
</reference>
<dbReference type="EMBL" id="JBEPLO010000035">
    <property type="protein sequence ID" value="MET3559140.1"/>
    <property type="molecule type" value="Genomic_DNA"/>
</dbReference>
<protein>
    <submittedName>
        <fullName evidence="1">Uncharacterized protein</fullName>
    </submittedName>
</protein>
<gene>
    <name evidence="1" type="ORF">ABID29_002289</name>
</gene>
<evidence type="ECO:0000313" key="2">
    <source>
        <dbReference type="Proteomes" id="UP001549122"/>
    </source>
</evidence>
<sequence length="43" mass="4709">MIQRPIHLSHEFLAEVLDKDAVAVDAIQKNPSCLLLVVITPIG</sequence>
<accession>A0ABV2FKQ3</accession>